<keyword evidence="1" id="KW-0238">DNA-binding</keyword>
<dbReference type="HOGENOM" id="CLU_066192_29_4_7"/>
<dbReference type="GO" id="GO:0003677">
    <property type="term" value="F:DNA binding"/>
    <property type="evidence" value="ECO:0007669"/>
    <property type="project" value="UniProtKB-KW"/>
</dbReference>
<dbReference type="EMBL" id="AZHW01000920">
    <property type="protein sequence ID" value="ETW95411.1"/>
    <property type="molecule type" value="Genomic_DNA"/>
</dbReference>
<dbReference type="InterPro" id="IPR001387">
    <property type="entry name" value="Cro/C1-type_HTH"/>
</dbReference>
<organism evidence="3 4">
    <name type="scientific">Entotheonella factor</name>
    <dbReference type="NCBI Taxonomy" id="1429438"/>
    <lineage>
        <taxon>Bacteria</taxon>
        <taxon>Pseudomonadati</taxon>
        <taxon>Nitrospinota/Tectimicrobiota group</taxon>
        <taxon>Candidatus Tectimicrobiota</taxon>
        <taxon>Candidatus Entotheonellia</taxon>
        <taxon>Candidatus Entotheonellales</taxon>
        <taxon>Candidatus Entotheonellaceae</taxon>
        <taxon>Candidatus Entotheonella</taxon>
    </lineage>
</organism>
<dbReference type="PANTHER" id="PTHR46797:SF1">
    <property type="entry name" value="METHYLPHOSPHONATE SYNTHASE"/>
    <property type="match status" value="1"/>
</dbReference>
<evidence type="ECO:0000259" key="2">
    <source>
        <dbReference type="PROSITE" id="PS50943"/>
    </source>
</evidence>
<evidence type="ECO:0000256" key="1">
    <source>
        <dbReference type="ARBA" id="ARBA00023125"/>
    </source>
</evidence>
<comment type="caution">
    <text evidence="3">The sequence shown here is derived from an EMBL/GenBank/DDBJ whole genome shotgun (WGS) entry which is preliminary data.</text>
</comment>
<gene>
    <name evidence="3" type="ORF">ETSY1_30755</name>
</gene>
<dbReference type="PANTHER" id="PTHR46797">
    <property type="entry name" value="HTH-TYPE TRANSCRIPTIONAL REGULATOR"/>
    <property type="match status" value="1"/>
</dbReference>
<reference evidence="3 4" key="1">
    <citation type="journal article" date="2014" name="Nature">
        <title>An environmental bacterial taxon with a large and distinct metabolic repertoire.</title>
        <authorList>
            <person name="Wilson M.C."/>
            <person name="Mori T."/>
            <person name="Ruckert C."/>
            <person name="Uria A.R."/>
            <person name="Helf M.J."/>
            <person name="Takada K."/>
            <person name="Gernert C."/>
            <person name="Steffens U.A."/>
            <person name="Heycke N."/>
            <person name="Schmitt S."/>
            <person name="Rinke C."/>
            <person name="Helfrich E.J."/>
            <person name="Brachmann A.O."/>
            <person name="Gurgui C."/>
            <person name="Wakimoto T."/>
            <person name="Kracht M."/>
            <person name="Crusemann M."/>
            <person name="Hentschel U."/>
            <person name="Abe I."/>
            <person name="Matsunaga S."/>
            <person name="Kalinowski J."/>
            <person name="Takeyama H."/>
            <person name="Piel J."/>
        </authorList>
    </citation>
    <scope>NUCLEOTIDE SEQUENCE [LARGE SCALE GENOMIC DNA]</scope>
    <source>
        <strain evidence="4">TSY1</strain>
    </source>
</reference>
<dbReference type="InterPro" id="IPR010982">
    <property type="entry name" value="Lambda_DNA-bd_dom_sf"/>
</dbReference>
<dbReference type="Proteomes" id="UP000019141">
    <property type="component" value="Unassembled WGS sequence"/>
</dbReference>
<evidence type="ECO:0000313" key="3">
    <source>
        <dbReference type="EMBL" id="ETW95411.1"/>
    </source>
</evidence>
<evidence type="ECO:0000313" key="4">
    <source>
        <dbReference type="Proteomes" id="UP000019141"/>
    </source>
</evidence>
<dbReference type="SUPFAM" id="SSF47413">
    <property type="entry name" value="lambda repressor-like DNA-binding domains"/>
    <property type="match status" value="1"/>
</dbReference>
<keyword evidence="4" id="KW-1185">Reference proteome</keyword>
<sequence>MESNLAVRIGKRVLQLRKAQGLTQDQLADSSGVPQGTISRLERGVSGDVQISTVDKLAMALGVSIEVLLTASSETEEMELVAAAL</sequence>
<dbReference type="Pfam" id="PF01381">
    <property type="entry name" value="HTH_3"/>
    <property type="match status" value="1"/>
</dbReference>
<feature type="domain" description="HTH cro/C1-type" evidence="2">
    <location>
        <begin position="13"/>
        <end position="68"/>
    </location>
</feature>
<dbReference type="GO" id="GO:0003700">
    <property type="term" value="F:DNA-binding transcription factor activity"/>
    <property type="evidence" value="ECO:0007669"/>
    <property type="project" value="TreeGrafter"/>
</dbReference>
<protein>
    <recommendedName>
        <fullName evidence="2">HTH cro/C1-type domain-containing protein</fullName>
    </recommendedName>
</protein>
<dbReference type="GO" id="GO:0005829">
    <property type="term" value="C:cytosol"/>
    <property type="evidence" value="ECO:0007669"/>
    <property type="project" value="TreeGrafter"/>
</dbReference>
<dbReference type="AlphaFoldDB" id="W4LDM3"/>
<proteinExistence type="predicted"/>
<dbReference type="InterPro" id="IPR050807">
    <property type="entry name" value="TransReg_Diox_bact_type"/>
</dbReference>
<dbReference type="PROSITE" id="PS50943">
    <property type="entry name" value="HTH_CROC1"/>
    <property type="match status" value="1"/>
</dbReference>
<name>W4LDM3_ENTF1</name>
<dbReference type="Gene3D" id="1.10.260.40">
    <property type="entry name" value="lambda repressor-like DNA-binding domains"/>
    <property type="match status" value="1"/>
</dbReference>
<accession>W4LDM3</accession>
<dbReference type="CDD" id="cd00093">
    <property type="entry name" value="HTH_XRE"/>
    <property type="match status" value="1"/>
</dbReference>
<dbReference type="SMART" id="SM00530">
    <property type="entry name" value="HTH_XRE"/>
    <property type="match status" value="1"/>
</dbReference>